<keyword evidence="3" id="KW-1185">Reference proteome</keyword>
<evidence type="ECO:0000313" key="3">
    <source>
        <dbReference type="Proteomes" id="UP000008022"/>
    </source>
</evidence>
<protein>
    <submittedName>
        <fullName evidence="2">Uncharacterized protein</fullName>
    </submittedName>
</protein>
<evidence type="ECO:0000313" key="2">
    <source>
        <dbReference type="EnsemblPlants" id="ORUFI03G21670.1"/>
    </source>
</evidence>
<dbReference type="AlphaFoldDB" id="A0A0E0NWD7"/>
<dbReference type="HOGENOM" id="CLU_2363417_0_0_1"/>
<reference evidence="3" key="1">
    <citation type="submission" date="2013-06" db="EMBL/GenBank/DDBJ databases">
        <authorList>
            <person name="Zhao Q."/>
        </authorList>
    </citation>
    <scope>NUCLEOTIDE SEQUENCE</scope>
    <source>
        <strain evidence="3">cv. W1943</strain>
    </source>
</reference>
<accession>A0A0E0NWD7</accession>
<dbReference type="Gramene" id="ORUFI03G21670.1">
    <property type="protein sequence ID" value="ORUFI03G21670.1"/>
    <property type="gene ID" value="ORUFI03G21670"/>
</dbReference>
<name>A0A0E0NWD7_ORYRU</name>
<proteinExistence type="predicted"/>
<sequence>MAGLAANPVEALGDGTHCGGVGPRRARLVQSRSAWKWNMVSTSLGSVRSTTSDDSRSSLKTCRAYTSSSQLLLSSSTCATVTVSSSMIPSVNTSPF</sequence>
<evidence type="ECO:0000256" key="1">
    <source>
        <dbReference type="SAM" id="MobiDB-lite"/>
    </source>
</evidence>
<dbReference type="EnsemblPlants" id="ORUFI03G21670.1">
    <property type="protein sequence ID" value="ORUFI03G21670.1"/>
    <property type="gene ID" value="ORUFI03G21670"/>
</dbReference>
<dbReference type="Proteomes" id="UP000008022">
    <property type="component" value="Unassembled WGS sequence"/>
</dbReference>
<feature type="region of interest" description="Disordered" evidence="1">
    <location>
        <begin position="1"/>
        <end position="23"/>
    </location>
</feature>
<reference evidence="2" key="2">
    <citation type="submission" date="2015-06" db="UniProtKB">
        <authorList>
            <consortium name="EnsemblPlants"/>
        </authorList>
    </citation>
    <scope>IDENTIFICATION</scope>
</reference>
<organism evidence="2 3">
    <name type="scientific">Oryza rufipogon</name>
    <name type="common">Brownbeard rice</name>
    <name type="synonym">Asian wild rice</name>
    <dbReference type="NCBI Taxonomy" id="4529"/>
    <lineage>
        <taxon>Eukaryota</taxon>
        <taxon>Viridiplantae</taxon>
        <taxon>Streptophyta</taxon>
        <taxon>Embryophyta</taxon>
        <taxon>Tracheophyta</taxon>
        <taxon>Spermatophyta</taxon>
        <taxon>Magnoliopsida</taxon>
        <taxon>Liliopsida</taxon>
        <taxon>Poales</taxon>
        <taxon>Poaceae</taxon>
        <taxon>BOP clade</taxon>
        <taxon>Oryzoideae</taxon>
        <taxon>Oryzeae</taxon>
        <taxon>Oryzinae</taxon>
        <taxon>Oryza</taxon>
    </lineage>
</organism>